<reference evidence="1" key="1">
    <citation type="journal article" date="2015" name="Nature">
        <title>Complex archaea that bridge the gap between prokaryotes and eukaryotes.</title>
        <authorList>
            <person name="Spang A."/>
            <person name="Saw J.H."/>
            <person name="Jorgensen S.L."/>
            <person name="Zaremba-Niedzwiedzka K."/>
            <person name="Martijn J."/>
            <person name="Lind A.E."/>
            <person name="van Eijk R."/>
            <person name="Schleper C."/>
            <person name="Guy L."/>
            <person name="Ettema T.J."/>
        </authorList>
    </citation>
    <scope>NUCLEOTIDE SEQUENCE</scope>
</reference>
<name>A0A0F9IDU9_9ZZZZ</name>
<gene>
    <name evidence="1" type="ORF">LCGC14_1591180</name>
</gene>
<protein>
    <submittedName>
        <fullName evidence="1">Uncharacterized protein</fullName>
    </submittedName>
</protein>
<dbReference type="EMBL" id="LAZR01012636">
    <property type="protein sequence ID" value="KKM25811.1"/>
    <property type="molecule type" value="Genomic_DNA"/>
</dbReference>
<dbReference type="AlphaFoldDB" id="A0A0F9IDU9"/>
<organism evidence="1">
    <name type="scientific">marine sediment metagenome</name>
    <dbReference type="NCBI Taxonomy" id="412755"/>
    <lineage>
        <taxon>unclassified sequences</taxon>
        <taxon>metagenomes</taxon>
        <taxon>ecological metagenomes</taxon>
    </lineage>
</organism>
<proteinExistence type="predicted"/>
<comment type="caution">
    <text evidence="1">The sequence shown here is derived from an EMBL/GenBank/DDBJ whole genome shotgun (WGS) entry which is preliminary data.</text>
</comment>
<evidence type="ECO:0000313" key="1">
    <source>
        <dbReference type="EMBL" id="KKM25811.1"/>
    </source>
</evidence>
<accession>A0A0F9IDU9</accession>
<sequence length="258" mass="30031">MRLSLCILVFLLFYIGSCSKNGKSIDEIPKDCEELQALGIIDSFAYPIRPGTIEWESLENQDAKWEAVNVPDAILEDMCTHGLVYTCANCPLFLMLTVYNNIYTGFVSLRDHINSFNELINREDAGIELFNYYQTLFDTTWQSIGQIESQVQILHTEIFFAQQEYLGKLNVSEELDVLLEAYNILLDKETHQLDIDCINGSYYLTCNILYYNMEYEPLISFIDREELNDFLNDIKPISDETRDSLKYYTELFLLDNKK</sequence>